<protein>
    <submittedName>
        <fullName evidence="1">Uncharacterized protein</fullName>
    </submittedName>
</protein>
<keyword evidence="2" id="KW-1185">Reference proteome</keyword>
<gene>
    <name evidence="1" type="ORF">ILYODFUR_019312</name>
</gene>
<name>A0ABV0TBS5_9TELE</name>
<reference evidence="1 2" key="1">
    <citation type="submission" date="2021-06" db="EMBL/GenBank/DDBJ databases">
        <authorList>
            <person name="Palmer J.M."/>
        </authorList>
    </citation>
    <scope>NUCLEOTIDE SEQUENCE [LARGE SCALE GENOMIC DNA]</scope>
    <source>
        <strain evidence="2">if_2019</strain>
        <tissue evidence="1">Muscle</tissue>
    </source>
</reference>
<dbReference type="Proteomes" id="UP001482620">
    <property type="component" value="Unassembled WGS sequence"/>
</dbReference>
<organism evidence="1 2">
    <name type="scientific">Ilyodon furcidens</name>
    <name type="common">goldbreast splitfin</name>
    <dbReference type="NCBI Taxonomy" id="33524"/>
    <lineage>
        <taxon>Eukaryota</taxon>
        <taxon>Metazoa</taxon>
        <taxon>Chordata</taxon>
        <taxon>Craniata</taxon>
        <taxon>Vertebrata</taxon>
        <taxon>Euteleostomi</taxon>
        <taxon>Actinopterygii</taxon>
        <taxon>Neopterygii</taxon>
        <taxon>Teleostei</taxon>
        <taxon>Neoteleostei</taxon>
        <taxon>Acanthomorphata</taxon>
        <taxon>Ovalentaria</taxon>
        <taxon>Atherinomorphae</taxon>
        <taxon>Cyprinodontiformes</taxon>
        <taxon>Goodeidae</taxon>
        <taxon>Ilyodon</taxon>
    </lineage>
</organism>
<sequence length="120" mass="14630">MADLNFTEQVTMLYLWKTQQHLWRQRLWVHQILQSWKQFEEYHHLLQELRLDEGRFQWYFCLSRAQFEELLSHIGGRISHQDTNYRCCIPATEHLSICLQGVNKYQLNRKLCVKATCVPY</sequence>
<comment type="caution">
    <text evidence="1">The sequence shown here is derived from an EMBL/GenBank/DDBJ whole genome shotgun (WGS) entry which is preliminary data.</text>
</comment>
<dbReference type="EMBL" id="JAHRIQ010025097">
    <property type="protein sequence ID" value="MEQ2229491.1"/>
    <property type="molecule type" value="Genomic_DNA"/>
</dbReference>
<accession>A0ABV0TBS5</accession>
<evidence type="ECO:0000313" key="1">
    <source>
        <dbReference type="EMBL" id="MEQ2229491.1"/>
    </source>
</evidence>
<proteinExistence type="predicted"/>
<evidence type="ECO:0000313" key="2">
    <source>
        <dbReference type="Proteomes" id="UP001482620"/>
    </source>
</evidence>